<gene>
    <name evidence="1" type="primary">ORF138940</name>
</gene>
<evidence type="ECO:0000313" key="1">
    <source>
        <dbReference type="EMBL" id="CEK83773.1"/>
    </source>
</evidence>
<sequence>MEHVFKSSIRKIRKNTTKSFSIREALMEDMKQKSRRKHEWQKLHSTISEICNAMSLEVLSLIRT</sequence>
<reference evidence="1" key="1">
    <citation type="submission" date="2014-12" db="EMBL/GenBank/DDBJ databases">
        <title>Insight into the proteome of Arion vulgaris.</title>
        <authorList>
            <person name="Aradska J."/>
            <person name="Bulat T."/>
            <person name="Smidak R."/>
            <person name="Sarate P."/>
            <person name="Gangsoo J."/>
            <person name="Sialana F."/>
            <person name="Bilban M."/>
            <person name="Lubec G."/>
        </authorList>
    </citation>
    <scope>NUCLEOTIDE SEQUENCE</scope>
    <source>
        <tissue evidence="1">Skin</tissue>
    </source>
</reference>
<name>A0A0B7ASB3_9EUPU</name>
<accession>A0A0B7ASB3</accession>
<proteinExistence type="predicted"/>
<dbReference type="AlphaFoldDB" id="A0A0B7ASB3"/>
<protein>
    <submittedName>
        <fullName evidence="1">Uncharacterized protein</fullName>
    </submittedName>
</protein>
<dbReference type="EMBL" id="HACG01036908">
    <property type="protein sequence ID" value="CEK83773.1"/>
    <property type="molecule type" value="Transcribed_RNA"/>
</dbReference>
<organism evidence="1">
    <name type="scientific">Arion vulgaris</name>
    <dbReference type="NCBI Taxonomy" id="1028688"/>
    <lineage>
        <taxon>Eukaryota</taxon>
        <taxon>Metazoa</taxon>
        <taxon>Spiralia</taxon>
        <taxon>Lophotrochozoa</taxon>
        <taxon>Mollusca</taxon>
        <taxon>Gastropoda</taxon>
        <taxon>Heterobranchia</taxon>
        <taxon>Euthyneura</taxon>
        <taxon>Panpulmonata</taxon>
        <taxon>Eupulmonata</taxon>
        <taxon>Stylommatophora</taxon>
        <taxon>Helicina</taxon>
        <taxon>Arionoidea</taxon>
        <taxon>Arionidae</taxon>
        <taxon>Arion</taxon>
    </lineage>
</organism>